<evidence type="ECO:0000256" key="1">
    <source>
        <dbReference type="SAM" id="Coils"/>
    </source>
</evidence>
<dbReference type="AlphaFoldDB" id="A0A813L0P3"/>
<organism evidence="2 3">
    <name type="scientific">Polarella glacialis</name>
    <name type="common">Dinoflagellate</name>
    <dbReference type="NCBI Taxonomy" id="89957"/>
    <lineage>
        <taxon>Eukaryota</taxon>
        <taxon>Sar</taxon>
        <taxon>Alveolata</taxon>
        <taxon>Dinophyceae</taxon>
        <taxon>Suessiales</taxon>
        <taxon>Suessiaceae</taxon>
        <taxon>Polarella</taxon>
    </lineage>
</organism>
<accession>A0A813L0P3</accession>
<comment type="caution">
    <text evidence="2">The sequence shown here is derived from an EMBL/GenBank/DDBJ whole genome shotgun (WGS) entry which is preliminary data.</text>
</comment>
<evidence type="ECO:0000313" key="3">
    <source>
        <dbReference type="Proteomes" id="UP000626109"/>
    </source>
</evidence>
<proteinExistence type="predicted"/>
<feature type="coiled-coil region" evidence="1">
    <location>
        <begin position="279"/>
        <end position="306"/>
    </location>
</feature>
<protein>
    <submittedName>
        <fullName evidence="2">Uncharacterized protein</fullName>
    </submittedName>
</protein>
<feature type="coiled-coil region" evidence="1">
    <location>
        <begin position="517"/>
        <end position="586"/>
    </location>
</feature>
<name>A0A813L0P3_POLGL</name>
<dbReference type="EMBL" id="CAJNNW010033276">
    <property type="protein sequence ID" value="CAE8717971.1"/>
    <property type="molecule type" value="Genomic_DNA"/>
</dbReference>
<gene>
    <name evidence="2" type="ORF">PGLA2088_LOCUS39804</name>
</gene>
<keyword evidence="1" id="KW-0175">Coiled coil</keyword>
<sequence length="984" mass="105437">AFAESCDIAARVWNVLPKAQRSGYIQGTDLNAGKDLDQRREVFSTLGELYLSFEGGPGVAAEARAAVHRGATVLPVPRTGGASSGMFDFPASVLARPWFATEEQWVLLNDQEADVAKVASACVSAVESFVAQQLAVQADQLAVQEESWDDMCYADPDADRWASLAVVGAQPLAVPDVKVGNVRLQGTFSGCATTHTHQMDVAIGVDCEMPSQMAAAAMKQIAGGSFGALPAEAAEAFSGGQKKSLFSSLADYFRSDAEATPDIAALIASNMKLQLDDVHAAYQQQMDELASELESAKQSNKSCSEEGVDTMRRQLALHEEVNSLEAKLAQESLREAEETAGGERMGASMKMAPVPRVSKLSSLRPWRTPGAWQRGSDYCFGSVLPKTADPTSDEAQLALERAVSAQQAQALDSEQGPQWCAELRSKLSAAESLAAGAARELDAKLVELAGREAQASAVAQEAGLRTEGVELREALAKVTASERRWSQTAAELNGKLLESPSMAARNLAVDRRSSGGKGAVEAQLQQVRGELRQLFNQHESLQAEHGKAMSAMDALEGERSAAAEELRRAQQQGSQLQAQLAQAFLKALRFVARTNLTGVGGGGNQNPSGLLYIRIRRRGTFSPNVATEIGLKVFRNVASHSKMEFMGKNPTQRRGESLACFRASHVARRKELGRLFSVYEAEVACLEAGEAARAIGPSCGARLMTLLLAHERLAEALLLVQAPPELTKVDAEGARSCVRLLGRASEEVSQKLPQDADAAVYYKTVAEVLMWAGSFGEASLLLGRAERILEEQKVATDKLSAPVYDQDTLADLQGELDICQEMMAICQEQLQREKHQKEERKRLEEKLRKKAAGPDLRRLRAADARAVDELCKGLSVTRSLLPDATGLANEGLCWGAESEENSSLAAVIAATTDGTFGYLQEVWAPGGQGVEHGAIPALRAKVVSALQERGVKDIHSFSSTAKAAAPSADPKGVSDGSELCVYML</sequence>
<feature type="coiled-coil region" evidence="1">
    <location>
        <begin position="809"/>
        <end position="850"/>
    </location>
</feature>
<reference evidence="2" key="1">
    <citation type="submission" date="2021-02" db="EMBL/GenBank/DDBJ databases">
        <authorList>
            <person name="Dougan E. K."/>
            <person name="Rhodes N."/>
            <person name="Thang M."/>
            <person name="Chan C."/>
        </authorList>
    </citation>
    <scope>NUCLEOTIDE SEQUENCE</scope>
</reference>
<feature type="non-terminal residue" evidence="2">
    <location>
        <position position="984"/>
    </location>
</feature>
<dbReference type="Proteomes" id="UP000626109">
    <property type="component" value="Unassembled WGS sequence"/>
</dbReference>
<evidence type="ECO:0000313" key="2">
    <source>
        <dbReference type="EMBL" id="CAE8717971.1"/>
    </source>
</evidence>